<evidence type="ECO:0000259" key="7">
    <source>
        <dbReference type="Pfam" id="PF00172"/>
    </source>
</evidence>
<dbReference type="STRING" id="1051891.A0A0C3LGS9"/>
<dbReference type="AlphaFoldDB" id="A0A0C3LGS9"/>
<dbReference type="PANTHER" id="PTHR47338:SF29">
    <property type="entry name" value="ZN(2)-C6 FUNGAL-TYPE DOMAIN-CONTAINING PROTEIN"/>
    <property type="match status" value="1"/>
</dbReference>
<keyword evidence="9" id="KW-1185">Reference proteome</keyword>
<proteinExistence type="predicted"/>
<keyword evidence="5" id="KW-0539">Nucleus</keyword>
<dbReference type="HOGENOM" id="CLU_1103451_0_0_1"/>
<dbReference type="InterPro" id="IPR001138">
    <property type="entry name" value="Zn2Cys6_DnaBD"/>
</dbReference>
<dbReference type="GO" id="GO:0000981">
    <property type="term" value="F:DNA-binding transcription factor activity, RNA polymerase II-specific"/>
    <property type="evidence" value="ECO:0007669"/>
    <property type="project" value="InterPro"/>
</dbReference>
<dbReference type="Proteomes" id="UP000054248">
    <property type="component" value="Unassembled WGS sequence"/>
</dbReference>
<evidence type="ECO:0000256" key="6">
    <source>
        <dbReference type="SAM" id="Coils"/>
    </source>
</evidence>
<evidence type="ECO:0000256" key="2">
    <source>
        <dbReference type="ARBA" id="ARBA00022723"/>
    </source>
</evidence>
<evidence type="ECO:0000313" key="8">
    <source>
        <dbReference type="EMBL" id="KIO20667.1"/>
    </source>
</evidence>
<dbReference type="GO" id="GO:0008270">
    <property type="term" value="F:zinc ion binding"/>
    <property type="evidence" value="ECO:0007669"/>
    <property type="project" value="InterPro"/>
</dbReference>
<dbReference type="InterPro" id="IPR036864">
    <property type="entry name" value="Zn2-C6_fun-type_DNA-bd_sf"/>
</dbReference>
<reference evidence="9" key="2">
    <citation type="submission" date="2015-01" db="EMBL/GenBank/DDBJ databases">
        <title>Evolutionary Origins and Diversification of the Mycorrhizal Mutualists.</title>
        <authorList>
            <consortium name="DOE Joint Genome Institute"/>
            <consortium name="Mycorrhizal Genomics Consortium"/>
            <person name="Kohler A."/>
            <person name="Kuo A."/>
            <person name="Nagy L.G."/>
            <person name="Floudas D."/>
            <person name="Copeland A."/>
            <person name="Barry K.W."/>
            <person name="Cichocki N."/>
            <person name="Veneault-Fourrey C."/>
            <person name="LaButti K."/>
            <person name="Lindquist E.A."/>
            <person name="Lipzen A."/>
            <person name="Lundell T."/>
            <person name="Morin E."/>
            <person name="Murat C."/>
            <person name="Riley R."/>
            <person name="Ohm R."/>
            <person name="Sun H."/>
            <person name="Tunlid A."/>
            <person name="Henrissat B."/>
            <person name="Grigoriev I.V."/>
            <person name="Hibbett D.S."/>
            <person name="Martin F."/>
        </authorList>
    </citation>
    <scope>NUCLEOTIDE SEQUENCE [LARGE SCALE GENOMIC DNA]</scope>
    <source>
        <strain evidence="9">MUT 4182</strain>
    </source>
</reference>
<dbReference type="GO" id="GO:0005634">
    <property type="term" value="C:nucleus"/>
    <property type="evidence" value="ECO:0007669"/>
    <property type="project" value="UniProtKB-SubCell"/>
</dbReference>
<accession>A0A0C3LGS9</accession>
<protein>
    <recommendedName>
        <fullName evidence="7">Zn(2)-C6 fungal-type domain-containing protein</fullName>
    </recommendedName>
</protein>
<dbReference type="CDD" id="cd00067">
    <property type="entry name" value="GAL4"/>
    <property type="match status" value="1"/>
</dbReference>
<dbReference type="PANTHER" id="PTHR47338">
    <property type="entry name" value="ZN(II)2CYS6 TRANSCRIPTION FACTOR (EUROFUNG)-RELATED"/>
    <property type="match status" value="1"/>
</dbReference>
<keyword evidence="4" id="KW-0804">Transcription</keyword>
<gene>
    <name evidence="8" type="ORF">M407DRAFT_29721</name>
</gene>
<organism evidence="8 9">
    <name type="scientific">Tulasnella calospora MUT 4182</name>
    <dbReference type="NCBI Taxonomy" id="1051891"/>
    <lineage>
        <taxon>Eukaryota</taxon>
        <taxon>Fungi</taxon>
        <taxon>Dikarya</taxon>
        <taxon>Basidiomycota</taxon>
        <taxon>Agaricomycotina</taxon>
        <taxon>Agaricomycetes</taxon>
        <taxon>Cantharellales</taxon>
        <taxon>Tulasnellaceae</taxon>
        <taxon>Tulasnella</taxon>
    </lineage>
</organism>
<dbReference type="InterPro" id="IPR050815">
    <property type="entry name" value="TF_fung"/>
</dbReference>
<evidence type="ECO:0000313" key="9">
    <source>
        <dbReference type="Proteomes" id="UP000054248"/>
    </source>
</evidence>
<name>A0A0C3LGS9_9AGAM</name>
<reference evidence="8 9" key="1">
    <citation type="submission" date="2014-04" db="EMBL/GenBank/DDBJ databases">
        <authorList>
            <consortium name="DOE Joint Genome Institute"/>
            <person name="Kuo A."/>
            <person name="Girlanda M."/>
            <person name="Perotto S."/>
            <person name="Kohler A."/>
            <person name="Nagy L.G."/>
            <person name="Floudas D."/>
            <person name="Copeland A."/>
            <person name="Barry K.W."/>
            <person name="Cichocki N."/>
            <person name="Veneault-Fourrey C."/>
            <person name="LaButti K."/>
            <person name="Lindquist E.A."/>
            <person name="Lipzen A."/>
            <person name="Lundell T."/>
            <person name="Morin E."/>
            <person name="Murat C."/>
            <person name="Sun H."/>
            <person name="Tunlid A."/>
            <person name="Henrissat B."/>
            <person name="Grigoriev I.V."/>
            <person name="Hibbett D.S."/>
            <person name="Martin F."/>
            <person name="Nordberg H.P."/>
            <person name="Cantor M.N."/>
            <person name="Hua S.X."/>
        </authorList>
    </citation>
    <scope>NUCLEOTIDE SEQUENCE [LARGE SCALE GENOMIC DNA]</scope>
    <source>
        <strain evidence="8 9">MUT 4182</strain>
    </source>
</reference>
<keyword evidence="6" id="KW-0175">Coiled coil</keyword>
<evidence type="ECO:0000256" key="3">
    <source>
        <dbReference type="ARBA" id="ARBA00023015"/>
    </source>
</evidence>
<feature type="coiled-coil region" evidence="6">
    <location>
        <begin position="90"/>
        <end position="117"/>
    </location>
</feature>
<comment type="subcellular location">
    <subcellularLocation>
        <location evidence="1">Nucleus</location>
    </subcellularLocation>
</comment>
<keyword evidence="3" id="KW-0805">Transcription regulation</keyword>
<dbReference type="SUPFAM" id="SSF57701">
    <property type="entry name" value="Zn2/Cys6 DNA-binding domain"/>
    <property type="match status" value="1"/>
</dbReference>
<dbReference type="OrthoDB" id="5600212at2759"/>
<evidence type="ECO:0000256" key="5">
    <source>
        <dbReference type="ARBA" id="ARBA00023242"/>
    </source>
</evidence>
<sequence>MSEIISLPDVCLSITAVPPPQLRRNQACGQYRKRKLICDAQKPHCSTCVKQWNAQIAVAPPVSFSYLPQPLCVYDRMKGLSLTPLNADQVDDPKQRINLLESQIAKLQQKLVAAQIKPGISSPNLLSLHHSNVVALTLIPIHDPQQHFQYQWPPPASNSRPSSAASGVQAISSSAFANQDATTNPTSMSCSANSSRIFPGNVDMDSWRQLGRGCMIWRVTQLRDLKSSMVAGIPIYPSRESLTTYTYSSVKN</sequence>
<evidence type="ECO:0000256" key="1">
    <source>
        <dbReference type="ARBA" id="ARBA00004123"/>
    </source>
</evidence>
<feature type="domain" description="Zn(2)-C6 fungal-type" evidence="7">
    <location>
        <begin position="26"/>
        <end position="50"/>
    </location>
</feature>
<keyword evidence="2" id="KW-0479">Metal-binding</keyword>
<dbReference type="EMBL" id="KN823166">
    <property type="protein sequence ID" value="KIO20667.1"/>
    <property type="molecule type" value="Genomic_DNA"/>
</dbReference>
<dbReference type="Gene3D" id="4.10.240.10">
    <property type="entry name" value="Zn(2)-C6 fungal-type DNA-binding domain"/>
    <property type="match status" value="1"/>
</dbReference>
<evidence type="ECO:0000256" key="4">
    <source>
        <dbReference type="ARBA" id="ARBA00023163"/>
    </source>
</evidence>
<dbReference type="Pfam" id="PF00172">
    <property type="entry name" value="Zn_clus"/>
    <property type="match status" value="1"/>
</dbReference>